<dbReference type="PANTHER" id="PTHR24321:SF14">
    <property type="entry name" value="SHORT-CHAIN TYPE DEHYDROGENASE_REDUCTASE BLR2146-RELATED"/>
    <property type="match status" value="1"/>
</dbReference>
<dbReference type="GO" id="GO:0004316">
    <property type="term" value="F:3-oxoacyl-[acyl-carrier-protein] reductase (NADPH) activity"/>
    <property type="evidence" value="ECO:0007669"/>
    <property type="project" value="UniProtKB-EC"/>
</dbReference>
<dbReference type="InterPro" id="IPR002347">
    <property type="entry name" value="SDR_fam"/>
</dbReference>
<comment type="similarity">
    <text evidence="1">Belongs to the short-chain dehydrogenases/reductases (SDR) family.</text>
</comment>
<dbReference type="AlphaFoldDB" id="A0A6J4USF6"/>
<dbReference type="PROSITE" id="PS00061">
    <property type="entry name" value="ADH_SHORT"/>
    <property type="match status" value="1"/>
</dbReference>
<dbReference type="FunFam" id="3.40.50.720:FF:000084">
    <property type="entry name" value="Short-chain dehydrogenase reductase"/>
    <property type="match status" value="1"/>
</dbReference>
<gene>
    <name evidence="3" type="ORF">AVDCRST_MAG59-2108</name>
</gene>
<keyword evidence="2 3" id="KW-0560">Oxidoreductase</keyword>
<dbReference type="PRINTS" id="PR00081">
    <property type="entry name" value="GDHRDH"/>
</dbReference>
<name>A0A6J4USF6_9BACT</name>
<evidence type="ECO:0000256" key="2">
    <source>
        <dbReference type="ARBA" id="ARBA00023002"/>
    </source>
</evidence>
<dbReference type="InterPro" id="IPR036291">
    <property type="entry name" value="NAD(P)-bd_dom_sf"/>
</dbReference>
<protein>
    <submittedName>
        <fullName evidence="3">3-oxoacyl-[acyl-carrier protein] reductase</fullName>
        <ecNumber evidence="3">1.1.1.100</ecNumber>
    </submittedName>
</protein>
<dbReference type="CDD" id="cd05233">
    <property type="entry name" value="SDR_c"/>
    <property type="match status" value="1"/>
</dbReference>
<dbReference type="Gene3D" id="3.40.50.720">
    <property type="entry name" value="NAD(P)-binding Rossmann-like Domain"/>
    <property type="match status" value="1"/>
</dbReference>
<sequence length="252" mass="25419">MAERFAGKVAIVTGGANGIGAATARRLAAEGAAVVVADLDGVAGEALAQELGPTATFVRADVADPAAWDGLVAAALGRGLGGLDVVVANAFFVHHAPAAELAPASWSRQIEVCLGHVFLAARACMGELRARRGAFVATSSVHARVGFPSHPAYAAAKGGICALVRQLAVEYGPEVRVNVVLPGSIETRIWDGQSAAERAAAIARAPLGRMGRPEEVAAAIAFLASEDASFVTGAELVVDGGWLVSPVPQGGG</sequence>
<dbReference type="PANTHER" id="PTHR24321">
    <property type="entry name" value="DEHYDROGENASES, SHORT CHAIN"/>
    <property type="match status" value="1"/>
</dbReference>
<accession>A0A6J4USF6</accession>
<proteinExistence type="inferred from homology"/>
<dbReference type="EMBL" id="CADCWF010000131">
    <property type="protein sequence ID" value="CAA9555289.1"/>
    <property type="molecule type" value="Genomic_DNA"/>
</dbReference>
<dbReference type="InterPro" id="IPR020904">
    <property type="entry name" value="Sc_DH/Rdtase_CS"/>
</dbReference>
<reference evidence="3" key="1">
    <citation type="submission" date="2020-02" db="EMBL/GenBank/DDBJ databases">
        <authorList>
            <person name="Meier V. D."/>
        </authorList>
    </citation>
    <scope>NUCLEOTIDE SEQUENCE</scope>
    <source>
        <strain evidence="3">AVDCRST_MAG59</strain>
    </source>
</reference>
<evidence type="ECO:0000256" key="1">
    <source>
        <dbReference type="ARBA" id="ARBA00006484"/>
    </source>
</evidence>
<organism evidence="3">
    <name type="scientific">uncultured Thermomicrobiales bacterium</name>
    <dbReference type="NCBI Taxonomy" id="1645740"/>
    <lineage>
        <taxon>Bacteria</taxon>
        <taxon>Pseudomonadati</taxon>
        <taxon>Thermomicrobiota</taxon>
        <taxon>Thermomicrobia</taxon>
        <taxon>Thermomicrobiales</taxon>
        <taxon>environmental samples</taxon>
    </lineage>
</organism>
<evidence type="ECO:0000313" key="3">
    <source>
        <dbReference type="EMBL" id="CAA9555289.1"/>
    </source>
</evidence>
<dbReference type="SUPFAM" id="SSF51735">
    <property type="entry name" value="NAD(P)-binding Rossmann-fold domains"/>
    <property type="match status" value="1"/>
</dbReference>
<dbReference type="EC" id="1.1.1.100" evidence="3"/>
<dbReference type="Pfam" id="PF13561">
    <property type="entry name" value="adh_short_C2"/>
    <property type="match status" value="1"/>
</dbReference>